<dbReference type="Pfam" id="PF06985">
    <property type="entry name" value="HET"/>
    <property type="match status" value="1"/>
</dbReference>
<proteinExistence type="predicted"/>
<sequence>MQSSKAWPRYEYKALERPGSQIRIVTICTGKWHEDIVCIMRDYEFDATTPPYETLSYVWGDPLYVWGDSTNARVVEVNKKSFGVTDNLFYAMRRIREVGRPRDFWIDALCINQKDAEEKSRQVEMMGLIFKKCQQVFCWLGEDLTAKLEDSSIPPESLKAQHAFELLRILGSYRHEQAMSVFMLKKGSCLTPTEQATPLFDALVHLLELQWWYRVWVVQEFSLPPRVTFIYASERAPHTLFTAAFDNIWFHVHKCCRADISPRLDDDSIVNKAVVLLLTTVRSITTIRDDVDNNRHLSLKRLRIRLCSSQATDRRDLFYAVNGLSQNTSIRPDYTVSIRTAHARIILEEIKSSRSLLVLTGPRHLASSHRELPSWIAPTDCETLPPGWTTALERMFERTTTYRASTHHDPDVKLVENEHLITKSLDVDKIKHLSIAFIGSDPTPASIRQTLAQWIDMAGLADASSRLNKLASTDSRSNTFWRTLLFDRVLLSDRGTAWDGWFEPSADHDVEMKTFLSSIIHEQLARREHGVETEARPDCIGKGVAQVLPHAQNQETLFPKFWSWKQAFTHLDHRKLFITEQGALGLAPSMAEVGDEVHVPKGSPAPFVLRPAAKGRSNSPRKYTVIGDCYLHGIMDGESVEGRGPEMWETIELL</sequence>
<dbReference type="PANTHER" id="PTHR24148">
    <property type="entry name" value="ANKYRIN REPEAT DOMAIN-CONTAINING PROTEIN 39 HOMOLOG-RELATED"/>
    <property type="match status" value="1"/>
</dbReference>
<name>A0A9P4QMH6_9PLEO</name>
<evidence type="ECO:0000313" key="3">
    <source>
        <dbReference type="Proteomes" id="UP000799444"/>
    </source>
</evidence>
<reference evidence="2" key="1">
    <citation type="journal article" date="2020" name="Stud. Mycol.">
        <title>101 Dothideomycetes genomes: a test case for predicting lifestyles and emergence of pathogens.</title>
        <authorList>
            <person name="Haridas S."/>
            <person name="Albert R."/>
            <person name="Binder M."/>
            <person name="Bloem J."/>
            <person name="Labutti K."/>
            <person name="Salamov A."/>
            <person name="Andreopoulos B."/>
            <person name="Baker S."/>
            <person name="Barry K."/>
            <person name="Bills G."/>
            <person name="Bluhm B."/>
            <person name="Cannon C."/>
            <person name="Castanera R."/>
            <person name="Culley D."/>
            <person name="Daum C."/>
            <person name="Ezra D."/>
            <person name="Gonzalez J."/>
            <person name="Henrissat B."/>
            <person name="Kuo A."/>
            <person name="Liang C."/>
            <person name="Lipzen A."/>
            <person name="Lutzoni F."/>
            <person name="Magnuson J."/>
            <person name="Mondo S."/>
            <person name="Nolan M."/>
            <person name="Ohm R."/>
            <person name="Pangilinan J."/>
            <person name="Park H.-J."/>
            <person name="Ramirez L."/>
            <person name="Alfaro M."/>
            <person name="Sun H."/>
            <person name="Tritt A."/>
            <person name="Yoshinaga Y."/>
            <person name="Zwiers L.-H."/>
            <person name="Turgeon B."/>
            <person name="Goodwin S."/>
            <person name="Spatafora J."/>
            <person name="Crous P."/>
            <person name="Grigoriev I."/>
        </authorList>
    </citation>
    <scope>NUCLEOTIDE SEQUENCE</scope>
    <source>
        <strain evidence="2">CBS 125425</strain>
    </source>
</reference>
<dbReference type="OrthoDB" id="2157530at2759"/>
<feature type="domain" description="Heterokaryon incompatibility" evidence="1">
    <location>
        <begin position="52"/>
        <end position="220"/>
    </location>
</feature>
<comment type="caution">
    <text evidence="2">The sequence shown here is derived from an EMBL/GenBank/DDBJ whole genome shotgun (WGS) entry which is preliminary data.</text>
</comment>
<accession>A0A9P4QMH6</accession>
<gene>
    <name evidence="2" type="ORF">EJ04DRAFT_556253</name>
</gene>
<protein>
    <recommendedName>
        <fullName evidence="1">Heterokaryon incompatibility domain-containing protein</fullName>
    </recommendedName>
</protein>
<evidence type="ECO:0000313" key="2">
    <source>
        <dbReference type="EMBL" id="KAF2729234.1"/>
    </source>
</evidence>
<dbReference type="Proteomes" id="UP000799444">
    <property type="component" value="Unassembled WGS sequence"/>
</dbReference>
<dbReference type="EMBL" id="ML996252">
    <property type="protein sequence ID" value="KAF2729234.1"/>
    <property type="molecule type" value="Genomic_DNA"/>
</dbReference>
<dbReference type="AlphaFoldDB" id="A0A9P4QMH6"/>
<dbReference type="InterPro" id="IPR052895">
    <property type="entry name" value="HetReg/Transcr_Mod"/>
</dbReference>
<organism evidence="2 3">
    <name type="scientific">Polyplosphaeria fusca</name>
    <dbReference type="NCBI Taxonomy" id="682080"/>
    <lineage>
        <taxon>Eukaryota</taxon>
        <taxon>Fungi</taxon>
        <taxon>Dikarya</taxon>
        <taxon>Ascomycota</taxon>
        <taxon>Pezizomycotina</taxon>
        <taxon>Dothideomycetes</taxon>
        <taxon>Pleosporomycetidae</taxon>
        <taxon>Pleosporales</taxon>
        <taxon>Tetraplosphaeriaceae</taxon>
        <taxon>Polyplosphaeria</taxon>
    </lineage>
</organism>
<dbReference type="Pfam" id="PF26639">
    <property type="entry name" value="Het-6_barrel"/>
    <property type="match status" value="1"/>
</dbReference>
<dbReference type="InterPro" id="IPR010730">
    <property type="entry name" value="HET"/>
</dbReference>
<keyword evidence="3" id="KW-1185">Reference proteome</keyword>
<dbReference type="PANTHER" id="PTHR24148:SF73">
    <property type="entry name" value="HET DOMAIN PROTEIN (AFU_ORTHOLOGUE AFUA_8G01020)"/>
    <property type="match status" value="1"/>
</dbReference>
<evidence type="ECO:0000259" key="1">
    <source>
        <dbReference type="Pfam" id="PF06985"/>
    </source>
</evidence>